<feature type="compositionally biased region" description="Polar residues" evidence="1">
    <location>
        <begin position="998"/>
        <end position="1026"/>
    </location>
</feature>
<feature type="region of interest" description="Disordered" evidence="1">
    <location>
        <begin position="646"/>
        <end position="703"/>
    </location>
</feature>
<dbReference type="Pfam" id="PF13516">
    <property type="entry name" value="LRR_6"/>
    <property type="match status" value="2"/>
</dbReference>
<dbReference type="SUPFAM" id="SSF52047">
    <property type="entry name" value="RNI-like"/>
    <property type="match status" value="1"/>
</dbReference>
<dbReference type="InterPro" id="IPR050648">
    <property type="entry name" value="F-box_LRR-repeat"/>
</dbReference>
<dbReference type="InterPro" id="IPR006553">
    <property type="entry name" value="Leu-rich_rpt_Cys-con_subtyp"/>
</dbReference>
<evidence type="ECO:0000256" key="1">
    <source>
        <dbReference type="SAM" id="MobiDB-lite"/>
    </source>
</evidence>
<protein>
    <recommendedName>
        <fullName evidence="4">F-box domain-containing protein</fullName>
    </recommendedName>
</protein>
<dbReference type="InterPro" id="IPR032675">
    <property type="entry name" value="LRR_dom_sf"/>
</dbReference>
<reference evidence="2 3" key="1">
    <citation type="journal article" date="2019" name="Sci. Rep.">
        <title>Comparative genomics of chytrid fungi reveal insights into the obligate biotrophic and pathogenic lifestyle of Synchytrium endobioticum.</title>
        <authorList>
            <person name="van de Vossenberg B.T.L.H."/>
            <person name="Warris S."/>
            <person name="Nguyen H.D.T."/>
            <person name="van Gent-Pelzer M.P.E."/>
            <person name="Joly D.L."/>
            <person name="van de Geest H.C."/>
            <person name="Bonants P.J.M."/>
            <person name="Smith D.S."/>
            <person name="Levesque C.A."/>
            <person name="van der Lee T.A.J."/>
        </authorList>
    </citation>
    <scope>NUCLEOTIDE SEQUENCE [LARGE SCALE GENOMIC DNA]</scope>
    <source>
        <strain evidence="2 3">CBS 809.83</strain>
    </source>
</reference>
<dbReference type="STRING" id="109895.A0A507E9Q4"/>
<organism evidence="2 3">
    <name type="scientific">Powellomyces hirtus</name>
    <dbReference type="NCBI Taxonomy" id="109895"/>
    <lineage>
        <taxon>Eukaryota</taxon>
        <taxon>Fungi</taxon>
        <taxon>Fungi incertae sedis</taxon>
        <taxon>Chytridiomycota</taxon>
        <taxon>Chytridiomycota incertae sedis</taxon>
        <taxon>Chytridiomycetes</taxon>
        <taxon>Spizellomycetales</taxon>
        <taxon>Powellomycetaceae</taxon>
        <taxon>Powellomyces</taxon>
    </lineage>
</organism>
<feature type="compositionally biased region" description="Low complexity" evidence="1">
    <location>
        <begin position="833"/>
        <end position="842"/>
    </location>
</feature>
<dbReference type="InterPro" id="IPR001611">
    <property type="entry name" value="Leu-rich_rpt"/>
</dbReference>
<feature type="compositionally biased region" description="Polar residues" evidence="1">
    <location>
        <begin position="905"/>
        <end position="923"/>
    </location>
</feature>
<dbReference type="GO" id="GO:0005737">
    <property type="term" value="C:cytoplasm"/>
    <property type="evidence" value="ECO:0007669"/>
    <property type="project" value="TreeGrafter"/>
</dbReference>
<feature type="compositionally biased region" description="Polar residues" evidence="1">
    <location>
        <begin position="451"/>
        <end position="465"/>
    </location>
</feature>
<dbReference type="AlphaFoldDB" id="A0A507E9Q4"/>
<name>A0A507E9Q4_9FUNG</name>
<dbReference type="EMBL" id="QEAQ01000014">
    <property type="protein sequence ID" value="TPX60526.1"/>
    <property type="molecule type" value="Genomic_DNA"/>
</dbReference>
<feature type="region of interest" description="Disordered" evidence="1">
    <location>
        <begin position="754"/>
        <end position="1026"/>
    </location>
</feature>
<dbReference type="Proteomes" id="UP000318582">
    <property type="component" value="Unassembled WGS sequence"/>
</dbReference>
<gene>
    <name evidence="2" type="ORF">PhCBS80983_g01761</name>
</gene>
<dbReference type="PANTHER" id="PTHR13382:SF68">
    <property type="entry name" value="AT02704P"/>
    <property type="match status" value="1"/>
</dbReference>
<comment type="caution">
    <text evidence="2">The sequence shown here is derived from an EMBL/GenBank/DDBJ whole genome shotgun (WGS) entry which is preliminary data.</text>
</comment>
<feature type="region of interest" description="Disordered" evidence="1">
    <location>
        <begin position="524"/>
        <end position="563"/>
    </location>
</feature>
<feature type="compositionally biased region" description="Low complexity" evidence="1">
    <location>
        <begin position="978"/>
        <end position="992"/>
    </location>
</feature>
<feature type="compositionally biased region" description="Low complexity" evidence="1">
    <location>
        <begin position="881"/>
        <end position="901"/>
    </location>
</feature>
<feature type="compositionally biased region" description="Polar residues" evidence="1">
    <location>
        <begin position="758"/>
        <end position="781"/>
    </location>
</feature>
<evidence type="ECO:0000313" key="3">
    <source>
        <dbReference type="Proteomes" id="UP000318582"/>
    </source>
</evidence>
<feature type="compositionally biased region" description="Polar residues" evidence="1">
    <location>
        <begin position="941"/>
        <end position="968"/>
    </location>
</feature>
<evidence type="ECO:0008006" key="4">
    <source>
        <dbReference type="Google" id="ProtNLM"/>
    </source>
</evidence>
<dbReference type="SMART" id="SM00367">
    <property type="entry name" value="LRR_CC"/>
    <property type="match status" value="6"/>
</dbReference>
<accession>A0A507E9Q4</accession>
<dbReference type="PANTHER" id="PTHR13382">
    <property type="entry name" value="MITOCHONDRIAL ATP SYNTHASE COUPLING FACTOR B"/>
    <property type="match status" value="1"/>
</dbReference>
<sequence>MAEAEGKQHIDTITDGVVETALSKTPVDYTNLPSAVIDGIVQNLSHSDQLNFLVLCKAWSRPVATAMYRAPLLQSSDSFERLIQLLNTPLPAHPYPELIRELDIGASAADNLYMGDLDSALAVCTGLEVFRLENCFHISNILVRSLAAHCSNLKQVDLPGCPISDSFIPILSKNCRQIERLDLSFTNLTVASLHAIVMNCDSLLQLDLSECRPLEDDVSLDLSTKNFSRPLQWLSLRNTSVTDDLLRFAATHCPHLEDLILESCTEVTDDAIIKIASTCTKLRRLDMSFCDNITDLSLQAFAMRATATKGGALKEMYVTACDHISPAAVQNLAQQCVQLELLVLDGCEKILGTYVQSFSQQSSEDELECLLEGDAIRRFAKHVPGTNLVTPPASPGRLAGPDSRNYKVQVSYAPPHSESATDYGAPWRNNVSNVYGQDPAAIAAAALEAAKNQTHPPTGSASGDKTLQRRPSRIMMLRKRSSMVNMADAAAEAEAAKQERQEKIREKRRSKVFSAAAASELAATAAATTTAPASPAVEQTPTSQPWPQTQTRTVDEPTTPAGVIPLASGRRRSQIIAPKTIDTALPATPGAVPPSINGWTAAPPAAVLPVAPADSWAQKPLQSSSAAATTSTIPVASLAEKAVRRRSIPVPAGPPPPGQATTWSVPAGLQPPSTPTSSLPSSSFASGMSTPPAPHAAAGPDGEQPVLLASGRAARAAAREAAAAAAGPVTNGARCDSPVADDVVAPVLLASGRRRSRTNSMASTTSVAQSEVSVSRRTSVFQPNTVPATPPVPPSPASQPWGANPTSWNNPAQLTSSSSQWSNHEVPAPEPAQPQQQPAPDAGFVDPWATTPQRHAAPVAPHTPISTDPWAARPASQGSFSQPAHQQSPYHQQQPSHSQYAMPTHGSTWNNGNQGLQSPQGPASPNIRLAAPTGWGGNRTPPVSGNPNMWTPTSTTMSPQPLQHQQNGYFDRTRARLSSGGPASPYAGSSYGDEYHQSPHNSNSGSYYRQQQQHPDQYPTASSGGFAYSQSRRGKMLLKLKIETQSGGHQTLAVHEFDDPNQLATEFTSFWDMAGFREPLVRLISVRKSNAIRQRQGFH</sequence>
<evidence type="ECO:0000313" key="2">
    <source>
        <dbReference type="EMBL" id="TPX60526.1"/>
    </source>
</evidence>
<feature type="compositionally biased region" description="Pro residues" evidence="1">
    <location>
        <begin position="788"/>
        <end position="797"/>
    </location>
</feature>
<proteinExistence type="predicted"/>
<keyword evidence="3" id="KW-1185">Reference proteome</keyword>
<feature type="region of interest" description="Disordered" evidence="1">
    <location>
        <begin position="450"/>
        <end position="469"/>
    </location>
</feature>
<feature type="compositionally biased region" description="Polar residues" evidence="1">
    <location>
        <begin position="804"/>
        <end position="823"/>
    </location>
</feature>
<feature type="compositionally biased region" description="Low complexity" evidence="1">
    <location>
        <begin position="524"/>
        <end position="551"/>
    </location>
</feature>
<dbReference type="Gene3D" id="3.80.10.10">
    <property type="entry name" value="Ribonuclease Inhibitor"/>
    <property type="match status" value="2"/>
</dbReference>